<comment type="similarity">
    <text evidence="2">Belongs to the EamA transporter family.</text>
</comment>
<keyword evidence="10" id="KW-1185">Reference proteome</keyword>
<dbReference type="PATRIC" id="fig|1178515.4.peg.515"/>
<keyword evidence="6 7" id="KW-0472">Membrane</keyword>
<feature type="transmembrane region" description="Helical" evidence="7">
    <location>
        <begin position="140"/>
        <end position="160"/>
    </location>
</feature>
<evidence type="ECO:0000313" key="9">
    <source>
        <dbReference type="EMBL" id="ANE48675.1"/>
    </source>
</evidence>
<dbReference type="SUPFAM" id="SSF103481">
    <property type="entry name" value="Multidrug resistance efflux transporter EmrE"/>
    <property type="match status" value="2"/>
</dbReference>
<keyword evidence="4 7" id="KW-0812">Transmembrane</keyword>
<feature type="transmembrane region" description="Helical" evidence="7">
    <location>
        <begin position="259"/>
        <end position="276"/>
    </location>
</feature>
<dbReference type="STRING" id="1178515.SY83_02655"/>
<proteinExistence type="inferred from homology"/>
<dbReference type="PANTHER" id="PTHR32322">
    <property type="entry name" value="INNER MEMBRANE TRANSPORTER"/>
    <property type="match status" value="1"/>
</dbReference>
<reference evidence="9 10" key="1">
    <citation type="submission" date="2015-01" db="EMBL/GenBank/DDBJ databases">
        <title>Paenibacillus swuensis/DY6/whole genome sequencing.</title>
        <authorList>
            <person name="Kim M.K."/>
            <person name="Srinivasan S."/>
            <person name="Lee J.-J."/>
        </authorList>
    </citation>
    <scope>NUCLEOTIDE SEQUENCE [LARGE SCALE GENOMIC DNA]</scope>
    <source>
        <strain evidence="9 10">DY6</strain>
    </source>
</reference>
<sequence>MFILAVAIIAISFSSIFVKWSAAPVAIMAMYRLWMTNVLMLPFVWRKGSEMFTLGGKATGLLVGSGAALGLHFLLWMESLRYTSVASSTAFMALEPVMVMLGSYWAFQQRSSLSRIIGMAVAVVGAIAIGWGDWGLSPQALQGDLLSVLGTAAVALHMILGQSLRSKLSSVSYSFAVFAVAGGVLALYSLIQGYAFFGYKAVDWGVFALLAVVPTILGHYIFNWLLKYMDATSVSMSVLGEPIGATILAYFLLGEALTAIQLGAGVLLIGGVWLFIRSNGQQAVPHEVDAVTKESA</sequence>
<dbReference type="InterPro" id="IPR050638">
    <property type="entry name" value="AA-Vitamin_Transporters"/>
</dbReference>
<name>A0A172TNN8_9BACL</name>
<feature type="transmembrane region" description="Helical" evidence="7">
    <location>
        <begin position="116"/>
        <end position="134"/>
    </location>
</feature>
<feature type="domain" description="EamA" evidence="8">
    <location>
        <begin position="3"/>
        <end position="129"/>
    </location>
</feature>
<accession>A0A172TNN8</accession>
<dbReference type="GO" id="GO:0005886">
    <property type="term" value="C:plasma membrane"/>
    <property type="evidence" value="ECO:0007669"/>
    <property type="project" value="UniProtKB-SubCell"/>
</dbReference>
<feature type="transmembrane region" description="Helical" evidence="7">
    <location>
        <begin position="201"/>
        <end position="222"/>
    </location>
</feature>
<keyword evidence="3" id="KW-1003">Cell membrane</keyword>
<dbReference type="Pfam" id="PF00892">
    <property type="entry name" value="EamA"/>
    <property type="match status" value="2"/>
</dbReference>
<feature type="domain" description="EamA" evidence="8">
    <location>
        <begin position="143"/>
        <end position="276"/>
    </location>
</feature>
<evidence type="ECO:0000256" key="2">
    <source>
        <dbReference type="ARBA" id="ARBA00007362"/>
    </source>
</evidence>
<protein>
    <submittedName>
        <fullName evidence="9">Multidrug transporter</fullName>
    </submittedName>
</protein>
<dbReference type="EMBL" id="CP011388">
    <property type="protein sequence ID" value="ANE48675.1"/>
    <property type="molecule type" value="Genomic_DNA"/>
</dbReference>
<evidence type="ECO:0000313" key="10">
    <source>
        <dbReference type="Proteomes" id="UP000076927"/>
    </source>
</evidence>
<comment type="subcellular location">
    <subcellularLocation>
        <location evidence="1">Cell membrane</location>
        <topology evidence="1">Multi-pass membrane protein</topology>
    </subcellularLocation>
</comment>
<dbReference type="OrthoDB" id="9790852at2"/>
<keyword evidence="5 7" id="KW-1133">Transmembrane helix</keyword>
<evidence type="ECO:0000256" key="4">
    <source>
        <dbReference type="ARBA" id="ARBA00022692"/>
    </source>
</evidence>
<dbReference type="AlphaFoldDB" id="A0A172TNN8"/>
<dbReference type="InterPro" id="IPR000620">
    <property type="entry name" value="EamA_dom"/>
</dbReference>
<gene>
    <name evidence="9" type="ORF">SY83_02655</name>
</gene>
<evidence type="ECO:0000256" key="1">
    <source>
        <dbReference type="ARBA" id="ARBA00004651"/>
    </source>
</evidence>
<evidence type="ECO:0000256" key="6">
    <source>
        <dbReference type="ARBA" id="ARBA00023136"/>
    </source>
</evidence>
<evidence type="ECO:0000256" key="5">
    <source>
        <dbReference type="ARBA" id="ARBA00022989"/>
    </source>
</evidence>
<dbReference type="PANTHER" id="PTHR32322:SF18">
    <property type="entry name" value="S-ADENOSYLMETHIONINE_S-ADENOSYLHOMOCYSTEINE TRANSPORTER"/>
    <property type="match status" value="1"/>
</dbReference>
<organism evidence="9 10">
    <name type="scientific">Paenibacillus swuensis</name>
    <dbReference type="NCBI Taxonomy" id="1178515"/>
    <lineage>
        <taxon>Bacteria</taxon>
        <taxon>Bacillati</taxon>
        <taxon>Bacillota</taxon>
        <taxon>Bacilli</taxon>
        <taxon>Bacillales</taxon>
        <taxon>Paenibacillaceae</taxon>
        <taxon>Paenibacillus</taxon>
    </lineage>
</organism>
<dbReference type="InterPro" id="IPR037185">
    <property type="entry name" value="EmrE-like"/>
</dbReference>
<evidence type="ECO:0000256" key="7">
    <source>
        <dbReference type="SAM" id="Phobius"/>
    </source>
</evidence>
<feature type="transmembrane region" description="Helical" evidence="7">
    <location>
        <begin position="58"/>
        <end position="77"/>
    </location>
</feature>
<feature type="transmembrane region" description="Helical" evidence="7">
    <location>
        <begin position="234"/>
        <end position="253"/>
    </location>
</feature>
<dbReference type="KEGG" id="pswu:SY83_02655"/>
<feature type="transmembrane region" description="Helical" evidence="7">
    <location>
        <begin position="89"/>
        <end position="107"/>
    </location>
</feature>
<feature type="transmembrane region" description="Helical" evidence="7">
    <location>
        <begin position="24"/>
        <end position="46"/>
    </location>
</feature>
<evidence type="ECO:0000256" key="3">
    <source>
        <dbReference type="ARBA" id="ARBA00022475"/>
    </source>
</evidence>
<evidence type="ECO:0000259" key="8">
    <source>
        <dbReference type="Pfam" id="PF00892"/>
    </source>
</evidence>
<dbReference type="Proteomes" id="UP000076927">
    <property type="component" value="Chromosome"/>
</dbReference>
<feature type="transmembrane region" description="Helical" evidence="7">
    <location>
        <begin position="172"/>
        <end position="195"/>
    </location>
</feature>